<gene>
    <name evidence="2" type="ORF">HannXRQ_Chr05g0146541</name>
    <name evidence="1" type="ORF">HanXRQr2_Chr05g0214021</name>
</gene>
<evidence type="ECO:0000313" key="3">
    <source>
        <dbReference type="Proteomes" id="UP000215914"/>
    </source>
</evidence>
<dbReference type="AlphaFoldDB" id="A0A251UPT7"/>
<reference evidence="1" key="3">
    <citation type="submission" date="2020-06" db="EMBL/GenBank/DDBJ databases">
        <title>Helianthus annuus Genome sequencing and assembly Release 2.</title>
        <authorList>
            <person name="Gouzy J."/>
            <person name="Langlade N."/>
            <person name="Munos S."/>
        </authorList>
    </citation>
    <scope>NUCLEOTIDE SEQUENCE</scope>
    <source>
        <tissue evidence="1">Leaves</tissue>
    </source>
</reference>
<dbReference type="EMBL" id="MNCJ02000320">
    <property type="protein sequence ID" value="KAF5805826.1"/>
    <property type="molecule type" value="Genomic_DNA"/>
</dbReference>
<reference evidence="2" key="2">
    <citation type="submission" date="2017-02" db="EMBL/GenBank/DDBJ databases">
        <title>Sunflower complete genome.</title>
        <authorList>
            <person name="Langlade N."/>
            <person name="Munos S."/>
        </authorList>
    </citation>
    <scope>NUCLEOTIDE SEQUENCE [LARGE SCALE GENOMIC DNA]</scope>
    <source>
        <tissue evidence="2">Leaves</tissue>
    </source>
</reference>
<evidence type="ECO:0000313" key="2">
    <source>
        <dbReference type="EMBL" id="OTG25335.1"/>
    </source>
</evidence>
<reference evidence="1 3" key="1">
    <citation type="journal article" date="2017" name="Nature">
        <title>The sunflower genome provides insights into oil metabolism, flowering and Asterid evolution.</title>
        <authorList>
            <person name="Badouin H."/>
            <person name="Gouzy J."/>
            <person name="Grassa C.J."/>
            <person name="Murat F."/>
            <person name="Staton S.E."/>
            <person name="Cottret L."/>
            <person name="Lelandais-Briere C."/>
            <person name="Owens G.L."/>
            <person name="Carrere S."/>
            <person name="Mayjonade B."/>
            <person name="Legrand L."/>
            <person name="Gill N."/>
            <person name="Kane N.C."/>
            <person name="Bowers J.E."/>
            <person name="Hubner S."/>
            <person name="Bellec A."/>
            <person name="Berard A."/>
            <person name="Berges H."/>
            <person name="Blanchet N."/>
            <person name="Boniface M.C."/>
            <person name="Brunel D."/>
            <person name="Catrice O."/>
            <person name="Chaidir N."/>
            <person name="Claudel C."/>
            <person name="Donnadieu C."/>
            <person name="Faraut T."/>
            <person name="Fievet G."/>
            <person name="Helmstetter N."/>
            <person name="King M."/>
            <person name="Knapp S.J."/>
            <person name="Lai Z."/>
            <person name="Le Paslier M.C."/>
            <person name="Lippi Y."/>
            <person name="Lorenzon L."/>
            <person name="Mandel J.R."/>
            <person name="Marage G."/>
            <person name="Marchand G."/>
            <person name="Marquand E."/>
            <person name="Bret-Mestries E."/>
            <person name="Morien E."/>
            <person name="Nambeesan S."/>
            <person name="Nguyen T."/>
            <person name="Pegot-Espagnet P."/>
            <person name="Pouilly N."/>
            <person name="Raftis F."/>
            <person name="Sallet E."/>
            <person name="Schiex T."/>
            <person name="Thomas J."/>
            <person name="Vandecasteele C."/>
            <person name="Vares D."/>
            <person name="Vear F."/>
            <person name="Vautrin S."/>
            <person name="Crespi M."/>
            <person name="Mangin B."/>
            <person name="Burke J.M."/>
            <person name="Salse J."/>
            <person name="Munos S."/>
            <person name="Vincourt P."/>
            <person name="Rieseberg L.H."/>
            <person name="Langlade N.B."/>
        </authorList>
    </citation>
    <scope>NUCLEOTIDE SEQUENCE [LARGE SCALE GENOMIC DNA]</scope>
    <source>
        <strain evidence="3">cv. SF193</strain>
        <tissue evidence="1">Leaves</tissue>
    </source>
</reference>
<dbReference type="InParanoid" id="A0A251UPT7"/>
<evidence type="ECO:0000313" key="1">
    <source>
        <dbReference type="EMBL" id="KAF5805826.1"/>
    </source>
</evidence>
<dbReference type="Proteomes" id="UP000215914">
    <property type="component" value="Chromosome 5"/>
</dbReference>
<keyword evidence="3" id="KW-1185">Reference proteome</keyword>
<name>A0A251UPT7_HELAN</name>
<dbReference type="EMBL" id="CM007894">
    <property type="protein sequence ID" value="OTG25335.1"/>
    <property type="molecule type" value="Genomic_DNA"/>
</dbReference>
<protein>
    <submittedName>
        <fullName evidence="2">Uncharacterized protein</fullName>
    </submittedName>
</protein>
<sequence>MKMTLLCRSKSFTFKSYGFAFRSDCFYSFTFHLTASTVCFVVAGLSGSGSGSGSESI</sequence>
<proteinExistence type="predicted"/>
<accession>A0A251UPT7</accession>
<dbReference type="Gramene" id="mRNA:HanXRQr2_Chr05g0214021">
    <property type="protein sequence ID" value="CDS:HanXRQr2_Chr05g0214021.1"/>
    <property type="gene ID" value="HanXRQr2_Chr05g0214021"/>
</dbReference>
<organism evidence="2 3">
    <name type="scientific">Helianthus annuus</name>
    <name type="common">Common sunflower</name>
    <dbReference type="NCBI Taxonomy" id="4232"/>
    <lineage>
        <taxon>Eukaryota</taxon>
        <taxon>Viridiplantae</taxon>
        <taxon>Streptophyta</taxon>
        <taxon>Embryophyta</taxon>
        <taxon>Tracheophyta</taxon>
        <taxon>Spermatophyta</taxon>
        <taxon>Magnoliopsida</taxon>
        <taxon>eudicotyledons</taxon>
        <taxon>Gunneridae</taxon>
        <taxon>Pentapetalae</taxon>
        <taxon>asterids</taxon>
        <taxon>campanulids</taxon>
        <taxon>Asterales</taxon>
        <taxon>Asteraceae</taxon>
        <taxon>Asteroideae</taxon>
        <taxon>Heliantheae alliance</taxon>
        <taxon>Heliantheae</taxon>
        <taxon>Helianthus</taxon>
    </lineage>
</organism>